<dbReference type="Proteomes" id="UP001567538">
    <property type="component" value="Unassembled WGS sequence"/>
</dbReference>
<evidence type="ECO:0000256" key="1">
    <source>
        <dbReference type="SAM" id="MobiDB-lite"/>
    </source>
</evidence>
<name>A0ABD1GME7_SALDI</name>
<dbReference type="AlphaFoldDB" id="A0ABD1GME7"/>
<proteinExistence type="predicted"/>
<evidence type="ECO:0000313" key="3">
    <source>
        <dbReference type="EMBL" id="KAL1545897.1"/>
    </source>
</evidence>
<dbReference type="EMBL" id="JBEAFC010000008">
    <property type="protein sequence ID" value="KAL1545307.1"/>
    <property type="molecule type" value="Genomic_DNA"/>
</dbReference>
<feature type="region of interest" description="Disordered" evidence="1">
    <location>
        <begin position="33"/>
        <end position="53"/>
    </location>
</feature>
<evidence type="ECO:0000313" key="2">
    <source>
        <dbReference type="EMBL" id="KAL1545307.1"/>
    </source>
</evidence>
<sequence length="84" mass="8951">MTQAPPPSRSGSLFAAQRIRAAEVSGRRRLPPGGLRLCPSFTTSPQSRPSVDVESAEQRRYRLALVTAGIAPEVVAFAMDGGEI</sequence>
<reference evidence="2 4" key="1">
    <citation type="submission" date="2024-06" db="EMBL/GenBank/DDBJ databases">
        <title>A chromosome level genome sequence of Diviner's sage (Salvia divinorum).</title>
        <authorList>
            <person name="Ford S.A."/>
            <person name="Ro D.-K."/>
            <person name="Ness R.W."/>
            <person name="Phillips M.A."/>
        </authorList>
    </citation>
    <scope>NUCLEOTIDE SEQUENCE [LARGE SCALE GENOMIC DNA]</scope>
    <source>
        <strain evidence="2">SAF-2024a</strain>
        <tissue evidence="2">Leaf</tissue>
    </source>
</reference>
<evidence type="ECO:0000313" key="4">
    <source>
        <dbReference type="Proteomes" id="UP001567538"/>
    </source>
</evidence>
<organism evidence="2 4">
    <name type="scientific">Salvia divinorum</name>
    <name type="common">Maria pastora</name>
    <name type="synonym">Diviner's sage</name>
    <dbReference type="NCBI Taxonomy" id="28513"/>
    <lineage>
        <taxon>Eukaryota</taxon>
        <taxon>Viridiplantae</taxon>
        <taxon>Streptophyta</taxon>
        <taxon>Embryophyta</taxon>
        <taxon>Tracheophyta</taxon>
        <taxon>Spermatophyta</taxon>
        <taxon>Magnoliopsida</taxon>
        <taxon>eudicotyledons</taxon>
        <taxon>Gunneridae</taxon>
        <taxon>Pentapetalae</taxon>
        <taxon>asterids</taxon>
        <taxon>lamiids</taxon>
        <taxon>Lamiales</taxon>
        <taxon>Lamiaceae</taxon>
        <taxon>Nepetoideae</taxon>
        <taxon>Mentheae</taxon>
        <taxon>Salviinae</taxon>
        <taxon>Salvia</taxon>
        <taxon>Salvia subgen. Calosphace</taxon>
    </lineage>
</organism>
<protein>
    <submittedName>
        <fullName evidence="2">Uncharacterized protein</fullName>
    </submittedName>
</protein>
<accession>A0ABD1GME7</accession>
<keyword evidence="4" id="KW-1185">Reference proteome</keyword>
<dbReference type="EMBL" id="JBEAFC010000008">
    <property type="protein sequence ID" value="KAL1545897.1"/>
    <property type="molecule type" value="Genomic_DNA"/>
</dbReference>
<feature type="compositionally biased region" description="Polar residues" evidence="1">
    <location>
        <begin position="40"/>
        <end position="49"/>
    </location>
</feature>
<comment type="caution">
    <text evidence="2">The sequence shown here is derived from an EMBL/GenBank/DDBJ whole genome shotgun (WGS) entry which is preliminary data.</text>
</comment>
<gene>
    <name evidence="2" type="ORF">AAHA92_22049</name>
    <name evidence="3" type="ORF">AAHA92_22570</name>
</gene>